<dbReference type="EMBL" id="MFLI01000020">
    <property type="protein sequence ID" value="OGG61419.1"/>
    <property type="molecule type" value="Genomic_DNA"/>
</dbReference>
<comment type="caution">
    <text evidence="3">The sequence shown here is derived from an EMBL/GenBank/DDBJ whole genome shotgun (WGS) entry which is preliminary data.</text>
</comment>
<dbReference type="Proteomes" id="UP000178532">
    <property type="component" value="Unassembled WGS sequence"/>
</dbReference>
<evidence type="ECO:0000313" key="3">
    <source>
        <dbReference type="EMBL" id="OGG61419.1"/>
    </source>
</evidence>
<dbReference type="InterPro" id="IPR001296">
    <property type="entry name" value="Glyco_trans_1"/>
</dbReference>
<sequence>MPHKKIKKVLIFSLAYYPTFVGGAEVAIKEITDRLPPEEFEFHVLTLRFDSHLPKMEKIGNVIVHRIGFSKASPTFVDLKKFPLFLDKYWFQFAAVFAALRLHRRYRFTGIWAMMSHSCGIPAGIFKTLHPEVPYLLTLQEGDSPEHVERLARPVWPLFKRSFTEADALQAISNFLLAWGERMGFRGEGRLIPNGADTAHFSKNLSADERAKLRARFGIGENGIMLVSTSRLVHKNALDDVIRALPMLPSNVYFINFGFGPDKNKLALFAQKLGVSSRVVLEDYPGIAVLPDYLHACDIFIRPSRSEGMGISFIEAMAAELPVIATQEGGIADFLFDAQRNSDKETTGWAVDKDSPEQIASAVRDILADPEKVARVKAAAKKLVLEKYDWNLIAKQMERLFQTVFAGPQLLTFCNPWYIIHGG</sequence>
<accession>A0A1F6DIZ3</accession>
<dbReference type="Pfam" id="PF13439">
    <property type="entry name" value="Glyco_transf_4"/>
    <property type="match status" value="1"/>
</dbReference>
<dbReference type="STRING" id="1798495.A3C19_01550"/>
<evidence type="ECO:0008006" key="5">
    <source>
        <dbReference type="Google" id="ProtNLM"/>
    </source>
</evidence>
<organism evidence="3 4">
    <name type="scientific">Candidatus Kaiserbacteria bacterium RIFCSPHIGHO2_02_FULL_54_22</name>
    <dbReference type="NCBI Taxonomy" id="1798495"/>
    <lineage>
        <taxon>Bacteria</taxon>
        <taxon>Candidatus Kaiseribacteriota</taxon>
    </lineage>
</organism>
<dbReference type="InterPro" id="IPR050194">
    <property type="entry name" value="Glycosyltransferase_grp1"/>
</dbReference>
<protein>
    <recommendedName>
        <fullName evidence="5">Glycosyl transferase family 1 domain-containing protein</fullName>
    </recommendedName>
</protein>
<evidence type="ECO:0000259" key="2">
    <source>
        <dbReference type="Pfam" id="PF13439"/>
    </source>
</evidence>
<evidence type="ECO:0000259" key="1">
    <source>
        <dbReference type="Pfam" id="PF00534"/>
    </source>
</evidence>
<evidence type="ECO:0000313" key="4">
    <source>
        <dbReference type="Proteomes" id="UP000178532"/>
    </source>
</evidence>
<dbReference type="AlphaFoldDB" id="A0A1F6DIZ3"/>
<dbReference type="Pfam" id="PF00534">
    <property type="entry name" value="Glycos_transf_1"/>
    <property type="match status" value="1"/>
</dbReference>
<dbReference type="PANTHER" id="PTHR45947:SF3">
    <property type="entry name" value="SULFOQUINOVOSYL TRANSFERASE SQD2"/>
    <property type="match status" value="1"/>
</dbReference>
<name>A0A1F6DIZ3_9BACT</name>
<proteinExistence type="predicted"/>
<dbReference type="GO" id="GO:0016758">
    <property type="term" value="F:hexosyltransferase activity"/>
    <property type="evidence" value="ECO:0007669"/>
    <property type="project" value="TreeGrafter"/>
</dbReference>
<dbReference type="Gene3D" id="3.40.50.2000">
    <property type="entry name" value="Glycogen Phosphorylase B"/>
    <property type="match status" value="2"/>
</dbReference>
<dbReference type="SUPFAM" id="SSF53756">
    <property type="entry name" value="UDP-Glycosyltransferase/glycogen phosphorylase"/>
    <property type="match status" value="1"/>
</dbReference>
<feature type="domain" description="Glycosyl transferase family 1" evidence="1">
    <location>
        <begin position="210"/>
        <end position="382"/>
    </location>
</feature>
<reference evidence="3 4" key="1">
    <citation type="journal article" date="2016" name="Nat. Commun.">
        <title>Thousands of microbial genomes shed light on interconnected biogeochemical processes in an aquifer system.</title>
        <authorList>
            <person name="Anantharaman K."/>
            <person name="Brown C.T."/>
            <person name="Hug L.A."/>
            <person name="Sharon I."/>
            <person name="Castelle C.J."/>
            <person name="Probst A.J."/>
            <person name="Thomas B.C."/>
            <person name="Singh A."/>
            <person name="Wilkins M.J."/>
            <person name="Karaoz U."/>
            <person name="Brodie E.L."/>
            <person name="Williams K.H."/>
            <person name="Hubbard S.S."/>
            <person name="Banfield J.F."/>
        </authorList>
    </citation>
    <scope>NUCLEOTIDE SEQUENCE [LARGE SCALE GENOMIC DNA]</scope>
</reference>
<dbReference type="CDD" id="cd03801">
    <property type="entry name" value="GT4_PimA-like"/>
    <property type="match status" value="1"/>
</dbReference>
<gene>
    <name evidence="3" type="ORF">A3C19_01550</name>
</gene>
<dbReference type="InterPro" id="IPR028098">
    <property type="entry name" value="Glyco_trans_4-like_N"/>
</dbReference>
<dbReference type="PANTHER" id="PTHR45947">
    <property type="entry name" value="SULFOQUINOVOSYL TRANSFERASE SQD2"/>
    <property type="match status" value="1"/>
</dbReference>
<feature type="domain" description="Glycosyltransferase subfamily 4-like N-terminal" evidence="2">
    <location>
        <begin position="21"/>
        <end position="199"/>
    </location>
</feature>